<dbReference type="AlphaFoldDB" id="A0A1B6MG08"/>
<dbReference type="GO" id="GO:0005741">
    <property type="term" value="C:mitochondrial outer membrane"/>
    <property type="evidence" value="ECO:0007669"/>
    <property type="project" value="UniProtKB-SubCell"/>
</dbReference>
<keyword evidence="8" id="KW-0496">Mitochondrion</keyword>
<evidence type="ECO:0000256" key="1">
    <source>
        <dbReference type="ARBA" id="ARBA00004374"/>
    </source>
</evidence>
<keyword evidence="7" id="KW-0653">Protein transport</keyword>
<name>A0A1B6MG08_9HEMI</name>
<dbReference type="Pfam" id="PF01459">
    <property type="entry name" value="Porin_3"/>
    <property type="match status" value="1"/>
</dbReference>
<evidence type="ECO:0000256" key="8">
    <source>
        <dbReference type="ARBA" id="ARBA00023128"/>
    </source>
</evidence>
<keyword evidence="9" id="KW-0472">Membrane</keyword>
<evidence type="ECO:0000256" key="4">
    <source>
        <dbReference type="ARBA" id="ARBA00022452"/>
    </source>
</evidence>
<dbReference type="GO" id="GO:0030150">
    <property type="term" value="P:protein import into mitochondrial matrix"/>
    <property type="evidence" value="ECO:0007669"/>
    <property type="project" value="InterPro"/>
</dbReference>
<reference evidence="10" key="1">
    <citation type="submission" date="2015-11" db="EMBL/GenBank/DDBJ databases">
        <title>De novo transcriptome assembly of four potential Pierce s Disease insect vectors from Arizona vineyards.</title>
        <authorList>
            <person name="Tassone E.E."/>
        </authorList>
    </citation>
    <scope>NUCLEOTIDE SEQUENCE</scope>
</reference>
<protein>
    <recommendedName>
        <fullName evidence="11">Mitochondrial import receptor subunit TOM40-like protein</fullName>
    </recommendedName>
</protein>
<dbReference type="GO" id="GO:0008320">
    <property type="term" value="F:protein transmembrane transporter activity"/>
    <property type="evidence" value="ECO:0007669"/>
    <property type="project" value="InterPro"/>
</dbReference>
<accession>A0A1B6MG08</accession>
<evidence type="ECO:0008006" key="11">
    <source>
        <dbReference type="Google" id="ProtNLM"/>
    </source>
</evidence>
<evidence type="ECO:0000256" key="7">
    <source>
        <dbReference type="ARBA" id="ARBA00022927"/>
    </source>
</evidence>
<dbReference type="CDD" id="cd07305">
    <property type="entry name" value="Porin3_Tom40"/>
    <property type="match status" value="1"/>
</dbReference>
<dbReference type="PANTHER" id="PTHR10802">
    <property type="entry name" value="MITOCHONDRIAL IMPORT RECEPTOR SUBUNIT TOM40"/>
    <property type="match status" value="1"/>
</dbReference>
<keyword evidence="6" id="KW-1000">Mitochondrion outer membrane</keyword>
<evidence type="ECO:0000256" key="3">
    <source>
        <dbReference type="ARBA" id="ARBA00022448"/>
    </source>
</evidence>
<dbReference type="InterPro" id="IPR023614">
    <property type="entry name" value="Porin_dom_sf"/>
</dbReference>
<evidence type="ECO:0000256" key="6">
    <source>
        <dbReference type="ARBA" id="ARBA00022787"/>
    </source>
</evidence>
<dbReference type="InterPro" id="IPR037930">
    <property type="entry name" value="Tom40"/>
</dbReference>
<organism evidence="10">
    <name type="scientific">Graphocephala atropunctata</name>
    <dbReference type="NCBI Taxonomy" id="36148"/>
    <lineage>
        <taxon>Eukaryota</taxon>
        <taxon>Metazoa</taxon>
        <taxon>Ecdysozoa</taxon>
        <taxon>Arthropoda</taxon>
        <taxon>Hexapoda</taxon>
        <taxon>Insecta</taxon>
        <taxon>Pterygota</taxon>
        <taxon>Neoptera</taxon>
        <taxon>Paraneoptera</taxon>
        <taxon>Hemiptera</taxon>
        <taxon>Auchenorrhyncha</taxon>
        <taxon>Membracoidea</taxon>
        <taxon>Cicadellidae</taxon>
        <taxon>Cicadellinae</taxon>
        <taxon>Cicadellini</taxon>
        <taxon>Graphocephala</taxon>
    </lineage>
</organism>
<evidence type="ECO:0000256" key="9">
    <source>
        <dbReference type="ARBA" id="ARBA00023136"/>
    </source>
</evidence>
<gene>
    <name evidence="10" type="ORF">g.2724</name>
</gene>
<evidence type="ECO:0000256" key="5">
    <source>
        <dbReference type="ARBA" id="ARBA00022692"/>
    </source>
</evidence>
<dbReference type="EMBL" id="GEBQ01005135">
    <property type="protein sequence ID" value="JAT34842.1"/>
    <property type="molecule type" value="Transcribed_RNA"/>
</dbReference>
<keyword evidence="4" id="KW-1134">Transmembrane beta strand</keyword>
<evidence type="ECO:0000256" key="2">
    <source>
        <dbReference type="ARBA" id="ARBA00010510"/>
    </source>
</evidence>
<dbReference type="Gene3D" id="2.40.160.10">
    <property type="entry name" value="Porin"/>
    <property type="match status" value="1"/>
</dbReference>
<comment type="subcellular location">
    <subcellularLocation>
        <location evidence="1">Mitochondrion outer membrane</location>
        <topology evidence="1">Multi-pass membrane protein</topology>
    </subcellularLocation>
</comment>
<keyword evidence="3" id="KW-0813">Transport</keyword>
<sequence>VYKTCLFKTIIFEFGYSLKLPACLSQTVTCSKKMTNQKDEVKKKVEIRNPGPLLNLSDKCMNIFPNLFDGFRIIVHRSLSHHFRVSHSIYLSSITPGNYRFGATYVGNKMTGDHEGVPVMFGDIDSSGNMNASIYHLFGSRFKIRFDGQMENTSFVTSQLTTHYFGNTFTASAVLANANIIKKSGCLLLQFLQNVTPNLALGAELAFFRNLVNNKYPEKTVMNATESQVAIVGRYTTAHTVWSTVFSLNNVLLSCYKQASDQIEFGIELNTNFRSNESVGSLAYKVKLQNRGIVVRGCVDTNTNIGSVFEKRICGSPFSFSVSANLNHRTSNFRLGLGFIIE</sequence>
<dbReference type="InterPro" id="IPR027246">
    <property type="entry name" value="Porin_Euk/Tom40"/>
</dbReference>
<evidence type="ECO:0000313" key="10">
    <source>
        <dbReference type="EMBL" id="JAT34842.1"/>
    </source>
</evidence>
<feature type="non-terminal residue" evidence="10">
    <location>
        <position position="1"/>
    </location>
</feature>
<proteinExistence type="inferred from homology"/>
<comment type="similarity">
    <text evidence="2">Belongs to the Tom40 family.</text>
</comment>
<keyword evidence="5" id="KW-0812">Transmembrane</keyword>